<dbReference type="Pfam" id="PF23572">
    <property type="entry name" value="GH3_C"/>
    <property type="match status" value="1"/>
</dbReference>
<dbReference type="EMBL" id="JAXQNO010000008">
    <property type="protein sequence ID" value="KAK4792249.1"/>
    <property type="molecule type" value="Genomic_DNA"/>
</dbReference>
<dbReference type="PANTHER" id="PTHR31901">
    <property type="entry name" value="GH3 DOMAIN-CONTAINING PROTEIN"/>
    <property type="match status" value="1"/>
</dbReference>
<sequence>MLPSFDPQDTEAGLRVIEDLTTNANLIQDQLLKEILTQNAGTEYLSRLLDGRLDKEAFKRQVPVVEYVDIESYIQRIANGEPSDIISSQPIIELIRSSGTSGGQRKMIPSTAEDLDRKTFYHNLLVPVMNKYVEGLDQGKAMHILFIKSEIRTPGGLMARSVLASYYKSINFLNRPYNRFSIYTSPNETILCPDDKQSMYCQLLCGLIQRNEVLRVGAVFASAFRRVIKFLEANWEEMCSNIRTGRVSGWITDLPSRSAVSSMLMGPNPELAISVEKQCGSGKSWEGIIKRLWPRTKHIEVIITGSMAQYIPMLDFYGGGIPLVSITYASSECHFGINLQPLSKPSDVSYKLLPNMAYFEFLPLENSHGETADRAARCNLLDHKAKLETETVDLVDVKLGDYYEVIVTTFSGLYRYRVGDILKVTGFHNKAPQFRFVQRQNVVLSIDADKTSEEDLLNAVTKAKEHLEQLGLLLTEREKLIGPLEIRVVREGTFDVLMDYYMLQGASMSQYKTPRCIKSDAVLKILNSRVIGSYCSQCDPS</sequence>
<dbReference type="InterPro" id="IPR004993">
    <property type="entry name" value="GH3"/>
</dbReference>
<dbReference type="Pfam" id="PF03321">
    <property type="entry name" value="GH3"/>
    <property type="match status" value="1"/>
</dbReference>
<organism evidence="5 6">
    <name type="scientific">Trapa natans</name>
    <name type="common">Water chestnut</name>
    <dbReference type="NCBI Taxonomy" id="22666"/>
    <lineage>
        <taxon>Eukaryota</taxon>
        <taxon>Viridiplantae</taxon>
        <taxon>Streptophyta</taxon>
        <taxon>Embryophyta</taxon>
        <taxon>Tracheophyta</taxon>
        <taxon>Spermatophyta</taxon>
        <taxon>Magnoliopsida</taxon>
        <taxon>eudicotyledons</taxon>
        <taxon>Gunneridae</taxon>
        <taxon>Pentapetalae</taxon>
        <taxon>rosids</taxon>
        <taxon>malvids</taxon>
        <taxon>Myrtales</taxon>
        <taxon>Lythraceae</taxon>
        <taxon>Trapa</taxon>
    </lineage>
</organism>
<keyword evidence="6" id="KW-1185">Reference proteome</keyword>
<reference evidence="5 6" key="1">
    <citation type="journal article" date="2023" name="Hortic Res">
        <title>Pangenome of water caltrop reveals structural variations and asymmetric subgenome divergence after allopolyploidization.</title>
        <authorList>
            <person name="Zhang X."/>
            <person name="Chen Y."/>
            <person name="Wang L."/>
            <person name="Yuan Y."/>
            <person name="Fang M."/>
            <person name="Shi L."/>
            <person name="Lu R."/>
            <person name="Comes H.P."/>
            <person name="Ma Y."/>
            <person name="Chen Y."/>
            <person name="Huang G."/>
            <person name="Zhou Y."/>
            <person name="Zheng Z."/>
            <person name="Qiu Y."/>
        </authorList>
    </citation>
    <scope>NUCLEOTIDE SEQUENCE [LARGE SCALE GENOMIC DNA]</scope>
    <source>
        <strain evidence="5">F231</strain>
    </source>
</reference>
<dbReference type="AlphaFoldDB" id="A0AAN7LUQ4"/>
<accession>A0AAN7LUQ4</accession>
<evidence type="ECO:0000256" key="1">
    <source>
        <dbReference type="ARBA" id="ARBA00008068"/>
    </source>
</evidence>
<dbReference type="GO" id="GO:0016881">
    <property type="term" value="F:acid-amino acid ligase activity"/>
    <property type="evidence" value="ECO:0007669"/>
    <property type="project" value="TreeGrafter"/>
</dbReference>
<gene>
    <name evidence="5" type="ORF">SAY86_022684</name>
</gene>
<dbReference type="Pfam" id="PF23571">
    <property type="entry name" value="GH3_M"/>
    <property type="match status" value="1"/>
</dbReference>
<protein>
    <submittedName>
        <fullName evidence="5">Uncharacterized protein</fullName>
    </submittedName>
</protein>
<comment type="caution">
    <text evidence="5">The sequence shown here is derived from an EMBL/GenBank/DDBJ whole genome shotgun (WGS) entry which is preliminary data.</text>
</comment>
<evidence type="ECO:0000259" key="4">
    <source>
        <dbReference type="Pfam" id="PF23572"/>
    </source>
</evidence>
<dbReference type="Proteomes" id="UP001346149">
    <property type="component" value="Unassembled WGS sequence"/>
</dbReference>
<evidence type="ECO:0000256" key="2">
    <source>
        <dbReference type="ARBA" id="ARBA00022598"/>
    </source>
</evidence>
<feature type="domain" description="GH3 middle" evidence="3">
    <location>
        <begin position="351"/>
        <end position="439"/>
    </location>
</feature>
<proteinExistence type="inferred from homology"/>
<dbReference type="GO" id="GO:0005737">
    <property type="term" value="C:cytoplasm"/>
    <property type="evidence" value="ECO:0007669"/>
    <property type="project" value="TreeGrafter"/>
</dbReference>
<evidence type="ECO:0000259" key="3">
    <source>
        <dbReference type="Pfam" id="PF23571"/>
    </source>
</evidence>
<dbReference type="InterPro" id="IPR055378">
    <property type="entry name" value="GH3_C"/>
</dbReference>
<keyword evidence="2" id="KW-0436">Ligase</keyword>
<name>A0AAN7LUQ4_TRANT</name>
<evidence type="ECO:0000313" key="6">
    <source>
        <dbReference type="Proteomes" id="UP001346149"/>
    </source>
</evidence>
<comment type="similarity">
    <text evidence="1">Belongs to the IAA-amido conjugating enzyme family.</text>
</comment>
<dbReference type="InterPro" id="IPR055377">
    <property type="entry name" value="GH3_M"/>
</dbReference>
<dbReference type="PANTHER" id="PTHR31901:SF33">
    <property type="entry name" value="INDOLE-3-ACETIC ACID-AMIDO SYNTHETASE GH3.17"/>
    <property type="match status" value="1"/>
</dbReference>
<evidence type="ECO:0000313" key="5">
    <source>
        <dbReference type="EMBL" id="KAK4792249.1"/>
    </source>
</evidence>
<feature type="domain" description="GH3 C-terminal" evidence="4">
    <location>
        <begin position="476"/>
        <end position="519"/>
    </location>
</feature>